<protein>
    <submittedName>
        <fullName evidence="5">Fibronectin type-III domain-containing protein</fullName>
    </submittedName>
</protein>
<evidence type="ECO:0000256" key="3">
    <source>
        <dbReference type="SAM" id="SignalP"/>
    </source>
</evidence>
<feature type="domain" description="Fibronectin type-III" evidence="4">
    <location>
        <begin position="119"/>
        <end position="197"/>
    </location>
</feature>
<dbReference type="SMART" id="SM00060">
    <property type="entry name" value="FN3"/>
    <property type="match status" value="2"/>
</dbReference>
<dbReference type="Gene3D" id="2.60.40.10">
    <property type="entry name" value="Immunoglobulins"/>
    <property type="match status" value="1"/>
</dbReference>
<evidence type="ECO:0000256" key="2">
    <source>
        <dbReference type="SAM" id="Phobius"/>
    </source>
</evidence>
<evidence type="ECO:0000256" key="1">
    <source>
        <dbReference type="SAM" id="MobiDB-lite"/>
    </source>
</evidence>
<feature type="signal peptide" evidence="3">
    <location>
        <begin position="1"/>
        <end position="28"/>
    </location>
</feature>
<dbReference type="AlphaFoldDB" id="A0A5K3G2K4"/>
<proteinExistence type="predicted"/>
<keyword evidence="2" id="KW-0812">Transmembrane</keyword>
<accession>A0A5K3G2K4</accession>
<sequence>MGFRRVMSCFTESSLYLLVIILLTIADAQKRAVVTPTSTSSIKVTVTPPDYTMGITKYEVTLMPTYPTKKCEIGPRQTPFACYFYGLQAGKYYTVDVCPWNVFTQRCADHLFGNGYTKPNAPVFVTLETISTSLMRVRVEAPVDARGIGYFQAVVSGVQPTISCKIYYPGSTSCLLQGLKQGRLYTVAVSSCIFGSNPLVCSDNRTTSAWTKFDSYTTSSGIVLPVTMVAVFGFVIAISAALLVRALRHAKMNKDQSTQAQAANGDLPAPPPYPPPAKQPQATNDGTLAPPAYPPPVYDQVIGDDAIRKEGL</sequence>
<feature type="compositionally biased region" description="Pro residues" evidence="1">
    <location>
        <begin position="268"/>
        <end position="278"/>
    </location>
</feature>
<evidence type="ECO:0000313" key="5">
    <source>
        <dbReference type="WBParaSite" id="MCU_012340-RB"/>
    </source>
</evidence>
<dbReference type="WBParaSite" id="MCU_012340-RB">
    <property type="protein sequence ID" value="MCU_012340-RB"/>
    <property type="gene ID" value="MCU_012340"/>
</dbReference>
<dbReference type="SUPFAM" id="SSF49265">
    <property type="entry name" value="Fibronectin type III"/>
    <property type="match status" value="1"/>
</dbReference>
<keyword evidence="2" id="KW-1133">Transmembrane helix</keyword>
<dbReference type="InterPro" id="IPR036116">
    <property type="entry name" value="FN3_sf"/>
</dbReference>
<organism evidence="5">
    <name type="scientific">Mesocestoides corti</name>
    <name type="common">Flatworm</name>
    <dbReference type="NCBI Taxonomy" id="53468"/>
    <lineage>
        <taxon>Eukaryota</taxon>
        <taxon>Metazoa</taxon>
        <taxon>Spiralia</taxon>
        <taxon>Lophotrochozoa</taxon>
        <taxon>Platyhelminthes</taxon>
        <taxon>Cestoda</taxon>
        <taxon>Eucestoda</taxon>
        <taxon>Cyclophyllidea</taxon>
        <taxon>Mesocestoididae</taxon>
        <taxon>Mesocestoides</taxon>
    </lineage>
</organism>
<dbReference type="InterPro" id="IPR013783">
    <property type="entry name" value="Ig-like_fold"/>
</dbReference>
<feature type="region of interest" description="Disordered" evidence="1">
    <location>
        <begin position="255"/>
        <end position="300"/>
    </location>
</feature>
<dbReference type="CDD" id="cd00063">
    <property type="entry name" value="FN3"/>
    <property type="match status" value="1"/>
</dbReference>
<dbReference type="InterPro" id="IPR003961">
    <property type="entry name" value="FN3_dom"/>
</dbReference>
<keyword evidence="2" id="KW-0472">Membrane</keyword>
<evidence type="ECO:0000259" key="4">
    <source>
        <dbReference type="SMART" id="SM00060"/>
    </source>
</evidence>
<feature type="domain" description="Fibronectin type-III" evidence="4">
    <location>
        <begin position="26"/>
        <end position="106"/>
    </location>
</feature>
<keyword evidence="3" id="KW-0732">Signal</keyword>
<reference evidence="5" key="1">
    <citation type="submission" date="2019-11" db="UniProtKB">
        <authorList>
            <consortium name="WormBaseParasite"/>
        </authorList>
    </citation>
    <scope>IDENTIFICATION</scope>
</reference>
<feature type="transmembrane region" description="Helical" evidence="2">
    <location>
        <begin position="222"/>
        <end position="244"/>
    </location>
</feature>
<feature type="chain" id="PRO_5024293541" evidence="3">
    <location>
        <begin position="29"/>
        <end position="312"/>
    </location>
</feature>
<name>A0A5K3G2K4_MESCO</name>